<dbReference type="SUPFAM" id="SSF53187">
    <property type="entry name" value="Zn-dependent exopeptidases"/>
    <property type="match status" value="1"/>
</dbReference>
<accession>A0A1I9WL55</accession>
<dbReference type="AlphaFoldDB" id="A0A1I9WL55"/>
<keyword evidence="6" id="KW-0964">Secreted</keyword>
<dbReference type="CDD" id="cd03880">
    <property type="entry name" value="M28_QC_like"/>
    <property type="match status" value="1"/>
</dbReference>
<dbReference type="Pfam" id="PF04389">
    <property type="entry name" value="Peptidase_M28"/>
    <property type="match status" value="1"/>
</dbReference>
<keyword evidence="7" id="KW-0808">Transferase</keyword>
<keyword evidence="8" id="KW-0479">Metal-binding</keyword>
<evidence type="ECO:0000256" key="4">
    <source>
        <dbReference type="ARBA" id="ARBA00012012"/>
    </source>
</evidence>
<protein>
    <recommendedName>
        <fullName evidence="5">Glutaminyl-peptide cyclotransferase</fullName>
        <ecNumber evidence="4">2.3.2.5</ecNumber>
    </recommendedName>
</protein>
<comment type="similarity">
    <text evidence="3">Belongs to the glutaminyl-peptide cyclotransferase family.</text>
</comment>
<sequence length="360" mass="41660">MELKYLSLSANAVYIMGFFLLNSSVCGERNRIFNDPQQIGDADLVTWSGLSNEDRFKDILSHILKPRVVGTKTHKEVQNYIIDFLEKRNWSVEKDAFTERVPILGKRNFMNIVARLNPRASRYLAVACHYDSKYFKDQDFLGATDSAVPCAMMLDMIESLHSRIEPFRSSSVSLMLIFFDGEEAFKEWGPRDSIYGARHLASKWKDTHNPLGNGSQMDSVDVMMLLDLLGAPNPTFYDYYGFSTTQYFRKLCDIEDSLHELSQLSQYSPTERYFMRLTSRSHIEDDHLPFIKNEVPILHVIASPFPEVWHKMEDNYSALDFATIDNLNKIFRVFTMSYLNGSENQKEQRRLEQLGSNTDL</sequence>
<comment type="catalytic activity">
    <reaction evidence="1">
        <text>N-terminal L-glutaminyl-[peptide] = N-terminal 5-oxo-L-prolyl-[peptide] + NH4(+)</text>
        <dbReference type="Rhea" id="RHEA:23652"/>
        <dbReference type="Rhea" id="RHEA-COMP:11736"/>
        <dbReference type="Rhea" id="RHEA-COMP:11846"/>
        <dbReference type="ChEBI" id="CHEBI:28938"/>
        <dbReference type="ChEBI" id="CHEBI:64722"/>
        <dbReference type="ChEBI" id="CHEBI:87215"/>
        <dbReference type="EC" id="2.3.2.5"/>
    </reaction>
</comment>
<organism evidence="14">
    <name type="scientific">Nilaparvata lugens</name>
    <name type="common">Brown planthopper</name>
    <dbReference type="NCBI Taxonomy" id="108931"/>
    <lineage>
        <taxon>Eukaryota</taxon>
        <taxon>Metazoa</taxon>
        <taxon>Ecdysozoa</taxon>
        <taxon>Arthropoda</taxon>
        <taxon>Hexapoda</taxon>
        <taxon>Insecta</taxon>
        <taxon>Pterygota</taxon>
        <taxon>Neoptera</taxon>
        <taxon>Paraneoptera</taxon>
        <taxon>Hemiptera</taxon>
        <taxon>Auchenorrhyncha</taxon>
        <taxon>Fulgoroidea</taxon>
        <taxon>Delphacidae</taxon>
        <taxon>Delphacinae</taxon>
        <taxon>Nilaparvata</taxon>
    </lineage>
</organism>
<evidence type="ECO:0000256" key="11">
    <source>
        <dbReference type="ARBA" id="ARBA00023315"/>
    </source>
</evidence>
<comment type="subcellular location">
    <subcellularLocation>
        <location evidence="2">Secreted</location>
    </subcellularLocation>
</comment>
<evidence type="ECO:0000259" key="13">
    <source>
        <dbReference type="Pfam" id="PF04389"/>
    </source>
</evidence>
<dbReference type="Gene3D" id="3.40.630.10">
    <property type="entry name" value="Zn peptidases"/>
    <property type="match status" value="1"/>
</dbReference>
<comment type="function">
    <text evidence="12">Acts as a glutaminyl-peptide cyclotransferase. Responsible for the biosynthesis of pyroglutamyl peptides. Might be more efficient in the conversion of tri and tetrapeptides in vitro. Might have a relative preference for substrates containing hydrophobic amino acids in vitro.</text>
</comment>
<keyword evidence="10" id="KW-1015">Disulfide bond</keyword>
<evidence type="ECO:0000256" key="8">
    <source>
        <dbReference type="ARBA" id="ARBA00022723"/>
    </source>
</evidence>
<dbReference type="InterPro" id="IPR007484">
    <property type="entry name" value="Peptidase_M28"/>
</dbReference>
<keyword evidence="11" id="KW-0012">Acyltransferase</keyword>
<evidence type="ECO:0000256" key="6">
    <source>
        <dbReference type="ARBA" id="ARBA00022525"/>
    </source>
</evidence>
<feature type="domain" description="Peptidase M28" evidence="13">
    <location>
        <begin position="111"/>
        <end position="333"/>
    </location>
</feature>
<evidence type="ECO:0000256" key="9">
    <source>
        <dbReference type="ARBA" id="ARBA00022833"/>
    </source>
</evidence>
<dbReference type="GO" id="GO:0016603">
    <property type="term" value="F:glutaminyl-peptide cyclotransferase activity"/>
    <property type="evidence" value="ECO:0007669"/>
    <property type="project" value="UniProtKB-EC"/>
</dbReference>
<proteinExistence type="evidence at transcript level"/>
<dbReference type="GO" id="GO:0008270">
    <property type="term" value="F:zinc ion binding"/>
    <property type="evidence" value="ECO:0007669"/>
    <property type="project" value="TreeGrafter"/>
</dbReference>
<evidence type="ECO:0000256" key="3">
    <source>
        <dbReference type="ARBA" id="ARBA00006014"/>
    </source>
</evidence>
<evidence type="ECO:0000256" key="12">
    <source>
        <dbReference type="ARBA" id="ARBA00057903"/>
    </source>
</evidence>
<evidence type="ECO:0000256" key="1">
    <source>
        <dbReference type="ARBA" id="ARBA00000001"/>
    </source>
</evidence>
<evidence type="ECO:0000256" key="7">
    <source>
        <dbReference type="ARBA" id="ARBA00022679"/>
    </source>
</evidence>
<evidence type="ECO:0000313" key="14">
    <source>
        <dbReference type="EMBL" id="APA33875.1"/>
    </source>
</evidence>
<name>A0A1I9WL55_NILLU</name>
<dbReference type="EC" id="2.3.2.5" evidence="4"/>
<evidence type="ECO:0000256" key="10">
    <source>
        <dbReference type="ARBA" id="ARBA00023157"/>
    </source>
</evidence>
<dbReference type="PANTHER" id="PTHR12283:SF6">
    <property type="entry name" value="GLUTAMINYL-PEPTIDE CYCLOTRANSFERASE-RELATED"/>
    <property type="match status" value="1"/>
</dbReference>
<dbReference type="InterPro" id="IPR037457">
    <property type="entry name" value="M28_QC"/>
</dbReference>
<dbReference type="InterPro" id="IPR040234">
    <property type="entry name" value="QC/QCL"/>
</dbReference>
<dbReference type="OrthoDB" id="3907302at2759"/>
<dbReference type="GO" id="GO:0005576">
    <property type="term" value="C:extracellular region"/>
    <property type="evidence" value="ECO:0007669"/>
    <property type="project" value="UniProtKB-SubCell"/>
</dbReference>
<evidence type="ECO:0000256" key="2">
    <source>
        <dbReference type="ARBA" id="ARBA00004613"/>
    </source>
</evidence>
<reference evidence="14" key="1">
    <citation type="journal article" date="2016" name="BMC Genomics">
        <title>Seminal fluid protein genes of the brown planthopper, Nilaparvata lugens.</title>
        <authorList>
            <person name="Yu B."/>
            <person name="Li D.T."/>
            <person name="Lu J.B."/>
            <person name="Zhang W.X."/>
            <person name="Zhang C.X."/>
        </authorList>
    </citation>
    <scope>NUCLEOTIDE SEQUENCE</scope>
    <source>
        <strain evidence="14">NlSFP_secreted_comp36387</strain>
    </source>
</reference>
<keyword evidence="9" id="KW-0862">Zinc</keyword>
<dbReference type="PANTHER" id="PTHR12283">
    <property type="entry name" value="GLUTAMINYL-PEPTIDE CYCLOTRANSFERASE"/>
    <property type="match status" value="1"/>
</dbReference>
<dbReference type="FunFam" id="3.40.630.10:FF:000029">
    <property type="entry name" value="Glutaminyl-peptide cyclotransferase"/>
    <property type="match status" value="1"/>
</dbReference>
<dbReference type="EMBL" id="KU932239">
    <property type="protein sequence ID" value="APA33875.1"/>
    <property type="molecule type" value="mRNA"/>
</dbReference>
<evidence type="ECO:0000256" key="5">
    <source>
        <dbReference type="ARBA" id="ARBA00016861"/>
    </source>
</evidence>